<evidence type="ECO:0000256" key="4">
    <source>
        <dbReference type="ARBA" id="ARBA00034327"/>
    </source>
</evidence>
<organism evidence="10">
    <name type="scientific">Streptococcus lutetiensis</name>
    <dbReference type="NCBI Taxonomy" id="150055"/>
    <lineage>
        <taxon>Bacteria</taxon>
        <taxon>Bacillati</taxon>
        <taxon>Bacillota</taxon>
        <taxon>Bacilli</taxon>
        <taxon>Lactobacillales</taxon>
        <taxon>Streptococcaceae</taxon>
        <taxon>Streptococcus</taxon>
    </lineage>
</organism>
<comment type="catalytic activity">
    <reaction evidence="7">
        <text>NAD(+) + H2O = ADP-D-ribose + nicotinamide + H(+)</text>
        <dbReference type="Rhea" id="RHEA:16301"/>
        <dbReference type="ChEBI" id="CHEBI:15377"/>
        <dbReference type="ChEBI" id="CHEBI:15378"/>
        <dbReference type="ChEBI" id="CHEBI:17154"/>
        <dbReference type="ChEBI" id="CHEBI:57540"/>
        <dbReference type="ChEBI" id="CHEBI:57967"/>
        <dbReference type="EC" id="3.2.2.5"/>
    </reaction>
    <physiologicalReaction direction="left-to-right" evidence="7">
        <dbReference type="Rhea" id="RHEA:16302"/>
    </physiologicalReaction>
</comment>
<dbReference type="InterPro" id="IPR041486">
    <property type="entry name" value="ThsA_STALD"/>
</dbReference>
<dbReference type="InterPro" id="IPR026590">
    <property type="entry name" value="Ssirtuin_cat_dom"/>
</dbReference>
<protein>
    <recommendedName>
        <fullName evidence="6">NAD(+) hydrolase ThsA</fullName>
        <ecNumber evidence="4">3.2.2.5</ecNumber>
    </recommendedName>
</protein>
<dbReference type="EMBL" id="CACRUI010000016">
    <property type="protein sequence ID" value="VYT98352.1"/>
    <property type="molecule type" value="Genomic_DNA"/>
</dbReference>
<keyword evidence="3" id="KW-0051">Antiviral defense</keyword>
<dbReference type="SUPFAM" id="SSF52467">
    <property type="entry name" value="DHS-like NAD/FAD-binding domain"/>
    <property type="match status" value="1"/>
</dbReference>
<gene>
    <name evidence="10" type="ORF">SLLFYP71_01190</name>
</gene>
<comment type="caution">
    <text evidence="8">Lacks conserved residue(s) required for the propagation of feature annotation.</text>
</comment>
<proteinExistence type="inferred from homology"/>
<dbReference type="AlphaFoldDB" id="A0A6N3BDH3"/>
<name>A0A6N3BDH3_9STRE</name>
<dbReference type="PROSITE" id="PS50305">
    <property type="entry name" value="SIRTUIN"/>
    <property type="match status" value="1"/>
</dbReference>
<keyword evidence="2" id="KW-0520">NAD</keyword>
<accession>A0A6N3BDH3</accession>
<reference evidence="10" key="1">
    <citation type="submission" date="2019-11" db="EMBL/GenBank/DDBJ databases">
        <authorList>
            <person name="Feng L."/>
        </authorList>
    </citation>
    <scope>NUCLEOTIDE SEQUENCE</scope>
    <source>
        <strain evidence="10">SLutetiensisLFYP71</strain>
    </source>
</reference>
<dbReference type="GO" id="GO:0051607">
    <property type="term" value="P:defense response to virus"/>
    <property type="evidence" value="ECO:0007669"/>
    <property type="project" value="UniProtKB-KW"/>
</dbReference>
<evidence type="ECO:0000256" key="1">
    <source>
        <dbReference type="ARBA" id="ARBA00022801"/>
    </source>
</evidence>
<dbReference type="GO" id="GO:0003953">
    <property type="term" value="F:NAD+ nucleosidase activity"/>
    <property type="evidence" value="ECO:0007669"/>
    <property type="project" value="UniProtKB-EC"/>
</dbReference>
<dbReference type="Pfam" id="PF18185">
    <property type="entry name" value="STALD"/>
    <property type="match status" value="1"/>
</dbReference>
<evidence type="ECO:0000313" key="10">
    <source>
        <dbReference type="EMBL" id="VYT98352.1"/>
    </source>
</evidence>
<sequence>MYNAERNSEQSVVKKQKFLQEYIKAIRDGNAALFAGAGLSRPSGFVDWKELLRPLAEDIGLNIEDEHDLTLVAQYIQNESGNRSVISKSIMDTFNREVNLNDNVRILTRLPIETYWTTNYDRLIEDGLREANRNPDVKIEYKQLSNTKRDRDAIVYKMHGDVEHPADAVLTKDDYVKYDISYPFFRKVLQGDLISKTFLFIGFSFEDPNLDYVLSQTRLLLGENVRNHFCIMKTVKKDDYTEEEFGYKKAQQDLRKADLARQGIQIVYVDDFAEITDILREIETAISANNVFISGSADFYDGDWTKEKAEELAYKLSNQLVNHSYKVTSGFGLGIGSSVINGALDEINRSKYNHIDEHLCLRPFPQNIEDPDERAKKWKEYREEMLSNNGIAIFMFGNKKDSKGNKVAANGCWEEYQIAKGKGCLIIPIGCTGDVAERIMQDIKLDNDLYSFIKDSADILEKEKDIDKIVETVLKIANKHRIVA</sequence>
<dbReference type="RefSeq" id="WP_214253024.1">
    <property type="nucleotide sequence ID" value="NZ_CACRUI010000016.1"/>
</dbReference>
<evidence type="ECO:0000256" key="8">
    <source>
        <dbReference type="PROSITE-ProRule" id="PRU00236"/>
    </source>
</evidence>
<keyword evidence="1" id="KW-0378">Hydrolase</keyword>
<evidence type="ECO:0000259" key="9">
    <source>
        <dbReference type="PROSITE" id="PS50305"/>
    </source>
</evidence>
<evidence type="ECO:0000256" key="3">
    <source>
        <dbReference type="ARBA" id="ARBA00023118"/>
    </source>
</evidence>
<dbReference type="Pfam" id="PF13289">
    <property type="entry name" value="SIR2_2"/>
    <property type="match status" value="1"/>
</dbReference>
<evidence type="ECO:0000256" key="2">
    <source>
        <dbReference type="ARBA" id="ARBA00023027"/>
    </source>
</evidence>
<evidence type="ECO:0000256" key="6">
    <source>
        <dbReference type="ARBA" id="ARBA00035033"/>
    </source>
</evidence>
<evidence type="ECO:0000256" key="5">
    <source>
        <dbReference type="ARBA" id="ARBA00035014"/>
    </source>
</evidence>
<dbReference type="InterPro" id="IPR029035">
    <property type="entry name" value="DHS-like_NAD/FAD-binding_dom"/>
</dbReference>
<dbReference type="EC" id="3.2.2.5" evidence="4"/>
<feature type="domain" description="Deacetylase sirtuin-type" evidence="9">
    <location>
        <begin position="9"/>
        <end position="315"/>
    </location>
</feature>
<evidence type="ECO:0000256" key="7">
    <source>
        <dbReference type="ARBA" id="ARBA00047575"/>
    </source>
</evidence>
<comment type="similarity">
    <text evidence="5">Belongs to the soluble Thoeris ThsA family.</text>
</comment>